<dbReference type="PANTHER" id="PTHR11124">
    <property type="entry name" value="VACUOLAR SORTING PROTEIN VPS29"/>
    <property type="match status" value="1"/>
</dbReference>
<dbReference type="InterPro" id="IPR024654">
    <property type="entry name" value="Calcineurin-like_PHP_lpxH"/>
</dbReference>
<gene>
    <name evidence="3" type="ORF">PAP_06905</name>
</gene>
<dbReference type="Proteomes" id="UP000027981">
    <property type="component" value="Chromosome"/>
</dbReference>
<reference evidence="3 4" key="2">
    <citation type="journal article" date="2015" name="Genome Announc.">
        <title>Complete Genome Sequence of Hyperthermophilic Piezophilic Archaeon Palaeococcus pacificus DY20341T, Isolated from Deep-Sea Hydrothermal Sediments.</title>
        <authorList>
            <person name="Zeng X."/>
            <person name="Jebbar M."/>
            <person name="Shao Z."/>
        </authorList>
    </citation>
    <scope>NUCLEOTIDE SEQUENCE [LARGE SCALE GENOMIC DNA]</scope>
    <source>
        <strain evidence="3 4">DY20341</strain>
    </source>
</reference>
<accession>A0A075LSP4</accession>
<evidence type="ECO:0000313" key="4">
    <source>
        <dbReference type="Proteomes" id="UP000027981"/>
    </source>
</evidence>
<dbReference type="Pfam" id="PF12850">
    <property type="entry name" value="Metallophos_2"/>
    <property type="match status" value="1"/>
</dbReference>
<dbReference type="NCBIfam" id="TIGR00040">
    <property type="entry name" value="yfcE"/>
    <property type="match status" value="1"/>
</dbReference>
<dbReference type="SUPFAM" id="SSF56300">
    <property type="entry name" value="Metallo-dependent phosphatases"/>
    <property type="match status" value="1"/>
</dbReference>
<dbReference type="InterPro" id="IPR029052">
    <property type="entry name" value="Metallo-depent_PP-like"/>
</dbReference>
<dbReference type="EMBL" id="CP006019">
    <property type="protein sequence ID" value="AIF69775.1"/>
    <property type="molecule type" value="Genomic_DNA"/>
</dbReference>
<organism evidence="3 4">
    <name type="scientific">Palaeococcus pacificus DY20341</name>
    <dbReference type="NCBI Taxonomy" id="1343739"/>
    <lineage>
        <taxon>Archaea</taxon>
        <taxon>Methanobacteriati</taxon>
        <taxon>Methanobacteriota</taxon>
        <taxon>Thermococci</taxon>
        <taxon>Thermococcales</taxon>
        <taxon>Thermococcaceae</taxon>
        <taxon>Palaeococcus</taxon>
    </lineage>
</organism>
<evidence type="ECO:0000256" key="1">
    <source>
        <dbReference type="RuleBase" id="RU362039"/>
    </source>
</evidence>
<dbReference type="AlphaFoldDB" id="A0A075LSP4"/>
<protein>
    <recommendedName>
        <fullName evidence="1">Phosphoesterase</fullName>
        <ecNumber evidence="1">3.1.4.-</ecNumber>
    </recommendedName>
</protein>
<dbReference type="InterPro" id="IPR041802">
    <property type="entry name" value="MPP_YfcE"/>
</dbReference>
<proteinExistence type="inferred from homology"/>
<dbReference type="KEGG" id="ppac:PAP_06905"/>
<comment type="cofactor">
    <cofactor evidence="1">
        <name>a divalent metal cation</name>
        <dbReference type="ChEBI" id="CHEBI:60240"/>
    </cofactor>
</comment>
<name>A0A075LSP4_9EURY</name>
<dbReference type="STRING" id="1343739.PAP_06905"/>
<sequence>MKIGILSDTHYPDKTSYVPDLIFDTFRKERVELILHAGDLTSPELKRAFEDIAPMVVVRGNLDKLIFPEEEIVKVEGMKIGLIHGHQFLSLDSQVLKYKALEMDVDLLIFGHTHRFFFNKYCISEKEVMLLNPGSPTVPRRSDPTFIVGEVKDKKFNFKIFKPWETGWKWP</sequence>
<reference evidence="4" key="1">
    <citation type="submission" date="2013-06" db="EMBL/GenBank/DDBJ databases">
        <title>Complete Genome Sequence of Hyperthermophilic Palaeococcus pacificus DY20341T, Isolated from a Deep-Sea Hydrothermal Sediments.</title>
        <authorList>
            <person name="Zeng X."/>
            <person name="Shao Z."/>
        </authorList>
    </citation>
    <scope>NUCLEOTIDE SEQUENCE [LARGE SCALE GENOMIC DNA]</scope>
    <source>
        <strain evidence="4">DY20341</strain>
    </source>
</reference>
<dbReference type="HOGENOM" id="CLU_063749_3_2_2"/>
<dbReference type="GO" id="GO:0046872">
    <property type="term" value="F:metal ion binding"/>
    <property type="evidence" value="ECO:0007669"/>
    <property type="project" value="UniProtKB-KW"/>
</dbReference>
<keyword evidence="1" id="KW-0479">Metal-binding</keyword>
<dbReference type="OrthoDB" id="19174at2157"/>
<feature type="domain" description="Calcineurin-like phosphoesterase" evidence="2">
    <location>
        <begin position="1"/>
        <end position="153"/>
    </location>
</feature>
<dbReference type="CDD" id="cd00841">
    <property type="entry name" value="MPP_YfcE"/>
    <property type="match status" value="1"/>
</dbReference>
<dbReference type="GeneID" id="24842494"/>
<evidence type="ECO:0000259" key="2">
    <source>
        <dbReference type="Pfam" id="PF12850"/>
    </source>
</evidence>
<dbReference type="eggNOG" id="arCOG01141">
    <property type="taxonomic scope" value="Archaea"/>
</dbReference>
<evidence type="ECO:0000313" key="3">
    <source>
        <dbReference type="EMBL" id="AIF69775.1"/>
    </source>
</evidence>
<dbReference type="Gene3D" id="3.60.21.10">
    <property type="match status" value="1"/>
</dbReference>
<comment type="similarity">
    <text evidence="1">Belongs to the metallophosphoesterase superfamily. YfcE family.</text>
</comment>
<dbReference type="RefSeq" id="WP_048165295.1">
    <property type="nucleotide sequence ID" value="NZ_CP006019.1"/>
</dbReference>
<dbReference type="EC" id="3.1.4.-" evidence="1"/>
<dbReference type="InterPro" id="IPR000979">
    <property type="entry name" value="Phosphodiesterase_MJ0936/Vps29"/>
</dbReference>
<keyword evidence="4" id="KW-1185">Reference proteome</keyword>
<dbReference type="GO" id="GO:0016787">
    <property type="term" value="F:hydrolase activity"/>
    <property type="evidence" value="ECO:0007669"/>
    <property type="project" value="UniProtKB-UniRule"/>
</dbReference>